<dbReference type="Proteomes" id="UP000037395">
    <property type="component" value="Unassembled WGS sequence"/>
</dbReference>
<dbReference type="GeneID" id="97485245"/>
<evidence type="ECO:0000313" key="7">
    <source>
        <dbReference type="Proteomes" id="UP000037395"/>
    </source>
</evidence>
<dbReference type="CDD" id="cd10917">
    <property type="entry name" value="CE4_NodB_like_6s_7s"/>
    <property type="match status" value="1"/>
</dbReference>
<dbReference type="Pfam" id="PF01522">
    <property type="entry name" value="Polysacc_deac_1"/>
    <property type="match status" value="1"/>
</dbReference>
<keyword evidence="2" id="KW-0378">Hydrolase</keyword>
<comment type="caution">
    <text evidence="6">The sequence shown here is derived from an EMBL/GenBank/DDBJ whole genome shotgun (WGS) entry which is preliminary data.</text>
</comment>
<proteinExistence type="predicted"/>
<feature type="chain" id="PRO_5038216624" evidence="3">
    <location>
        <begin position="33"/>
        <end position="240"/>
    </location>
</feature>
<reference evidence="6" key="3">
    <citation type="submission" date="2016-08" db="EMBL/GenBank/DDBJ databases">
        <title>Sequencing, Assembly and Comparative Genomics of S. aureofaciens ATCC 10762.</title>
        <authorList>
            <person name="Gradnigo J.S."/>
            <person name="Johnson N."/>
            <person name="Somerville G.A."/>
        </authorList>
    </citation>
    <scope>NUCLEOTIDE SEQUENCE [LARGE SCALE GENOMIC DNA]</scope>
    <source>
        <strain evidence="6">ATCC 10762</strain>
    </source>
</reference>
<accession>A0A1E7N2Y5</accession>
<evidence type="ECO:0000256" key="1">
    <source>
        <dbReference type="ARBA" id="ARBA00022723"/>
    </source>
</evidence>
<feature type="domain" description="NodB homology" evidence="4">
    <location>
        <begin position="57"/>
        <end position="237"/>
    </location>
</feature>
<reference evidence="6 7" key="2">
    <citation type="submission" date="2014-07" db="EMBL/GenBank/DDBJ databases">
        <authorList>
            <person name="Zhang J.E."/>
            <person name="Yang H."/>
            <person name="Guo J."/>
            <person name="Deng Z."/>
            <person name="Luo H."/>
            <person name="Luo M."/>
            <person name="Zhao B."/>
        </authorList>
    </citation>
    <scope>NUCLEOTIDE SEQUENCE [LARGE SCALE GENOMIC DNA]</scope>
    <source>
        <strain evidence="6">ATCC 10762</strain>
        <strain evidence="7">ATCC 10762 / DSM 40127 / CCM 3239 / JCM 4008 / LMG 5968 / NBRC 12843 / NCIMB 8234 / A-377</strain>
    </source>
</reference>
<dbReference type="InterPro" id="IPR011330">
    <property type="entry name" value="Glyco_hydro/deAcase_b/a-brl"/>
</dbReference>
<organism evidence="6 7">
    <name type="scientific">Kitasatospora aureofaciens</name>
    <name type="common">Streptomyces aureofaciens</name>
    <dbReference type="NCBI Taxonomy" id="1894"/>
    <lineage>
        <taxon>Bacteria</taxon>
        <taxon>Bacillati</taxon>
        <taxon>Actinomycetota</taxon>
        <taxon>Actinomycetes</taxon>
        <taxon>Kitasatosporales</taxon>
        <taxon>Streptomycetaceae</taxon>
        <taxon>Kitasatospora</taxon>
    </lineage>
</organism>
<dbReference type="GO" id="GO:0016810">
    <property type="term" value="F:hydrolase activity, acting on carbon-nitrogen (but not peptide) bonds"/>
    <property type="evidence" value="ECO:0007669"/>
    <property type="project" value="InterPro"/>
</dbReference>
<gene>
    <name evidence="5" type="ORF">GCM10010502_21050</name>
    <name evidence="6" type="ORF">HS99_0034565</name>
</gene>
<dbReference type="GO" id="GO:0016020">
    <property type="term" value="C:membrane"/>
    <property type="evidence" value="ECO:0007669"/>
    <property type="project" value="TreeGrafter"/>
</dbReference>
<dbReference type="OrthoDB" id="9763050at2"/>
<reference evidence="5" key="5">
    <citation type="submission" date="2020-09" db="EMBL/GenBank/DDBJ databases">
        <authorList>
            <person name="Sun Q."/>
            <person name="Ohkuma M."/>
        </authorList>
    </citation>
    <scope>NUCLEOTIDE SEQUENCE</scope>
    <source>
        <strain evidence="5">JCM 4434</strain>
    </source>
</reference>
<dbReference type="SUPFAM" id="SSF88713">
    <property type="entry name" value="Glycoside hydrolase/deacetylase"/>
    <property type="match status" value="1"/>
</dbReference>
<dbReference type="EMBL" id="JPRF03000040">
    <property type="protein sequence ID" value="OEV35058.1"/>
    <property type="molecule type" value="Genomic_DNA"/>
</dbReference>
<dbReference type="GO" id="GO:0005975">
    <property type="term" value="P:carbohydrate metabolic process"/>
    <property type="evidence" value="ECO:0007669"/>
    <property type="project" value="InterPro"/>
</dbReference>
<dbReference type="Gene3D" id="3.20.20.370">
    <property type="entry name" value="Glycoside hydrolase/deacetylase"/>
    <property type="match status" value="1"/>
</dbReference>
<dbReference type="Proteomes" id="UP000610124">
    <property type="component" value="Unassembled WGS sequence"/>
</dbReference>
<reference evidence="7" key="4">
    <citation type="submission" date="2016-08" db="EMBL/GenBank/DDBJ databases">
        <title>Sequencing, assembly and comparative genomics of S. aureofaciens ATCC 10762.</title>
        <authorList>
            <person name="Gradnigo J.S."/>
            <person name="Johnson N."/>
            <person name="Somerville G.A."/>
        </authorList>
    </citation>
    <scope>NUCLEOTIDE SEQUENCE [LARGE SCALE GENOMIC DNA]</scope>
    <source>
        <strain evidence="7">ATCC 10762 / DSM 40127 / CCM 3239 / JCM 4008 / LMG 5968 / NBRC 12843 / NCIMB 8234 / A-377</strain>
    </source>
</reference>
<protein>
    <submittedName>
        <fullName evidence="6">Polysaccharide deacetylase</fullName>
    </submittedName>
</protein>
<dbReference type="InterPro" id="IPR002509">
    <property type="entry name" value="NODB_dom"/>
</dbReference>
<dbReference type="PANTHER" id="PTHR10587">
    <property type="entry name" value="GLYCOSYL TRANSFERASE-RELATED"/>
    <property type="match status" value="1"/>
</dbReference>
<dbReference type="InterPro" id="IPR050248">
    <property type="entry name" value="Polysacc_deacetylase_ArnD"/>
</dbReference>
<evidence type="ECO:0000259" key="4">
    <source>
        <dbReference type="PROSITE" id="PS51677"/>
    </source>
</evidence>
<evidence type="ECO:0000313" key="5">
    <source>
        <dbReference type="EMBL" id="GGU69623.1"/>
    </source>
</evidence>
<feature type="signal peptide" evidence="3">
    <location>
        <begin position="1"/>
        <end position="32"/>
    </location>
</feature>
<accession>A0A8H9HK62</accession>
<evidence type="ECO:0000256" key="2">
    <source>
        <dbReference type="ARBA" id="ARBA00022801"/>
    </source>
</evidence>
<dbReference type="AlphaFoldDB" id="A0A1E7N2Y5"/>
<dbReference type="RefSeq" id="WP_030284769.1">
    <property type="nucleotide sequence ID" value="NZ_BMUB01000004.1"/>
</dbReference>
<reference evidence="5" key="1">
    <citation type="journal article" date="2014" name="Int. J. Syst. Evol. Microbiol.">
        <title>Complete genome sequence of Corynebacterium casei LMG S-19264T (=DSM 44701T), isolated from a smear-ripened cheese.</title>
        <authorList>
            <consortium name="US DOE Joint Genome Institute (JGI-PGF)"/>
            <person name="Walter F."/>
            <person name="Albersmeier A."/>
            <person name="Kalinowski J."/>
            <person name="Ruckert C."/>
        </authorList>
    </citation>
    <scope>NUCLEOTIDE SEQUENCE</scope>
    <source>
        <strain evidence="5">JCM 4434</strain>
    </source>
</reference>
<dbReference type="EMBL" id="BMUB01000004">
    <property type="protein sequence ID" value="GGU69623.1"/>
    <property type="molecule type" value="Genomic_DNA"/>
</dbReference>
<dbReference type="GO" id="GO:0046872">
    <property type="term" value="F:metal ion binding"/>
    <property type="evidence" value="ECO:0007669"/>
    <property type="project" value="UniProtKB-KW"/>
</dbReference>
<keyword evidence="3" id="KW-0732">Signal</keyword>
<keyword evidence="7" id="KW-1185">Reference proteome</keyword>
<name>A0A1E7N2Y5_KITAU</name>
<evidence type="ECO:0000256" key="3">
    <source>
        <dbReference type="SAM" id="SignalP"/>
    </source>
</evidence>
<dbReference type="PANTHER" id="PTHR10587:SF133">
    <property type="entry name" value="CHITIN DEACETYLASE 1-RELATED"/>
    <property type="match status" value="1"/>
</dbReference>
<evidence type="ECO:0000313" key="6">
    <source>
        <dbReference type="EMBL" id="OEV35058.1"/>
    </source>
</evidence>
<sequence length="240" mass="24804">MAVRPVGRRGVGRVRTTIGALAVALVAGAVVAVPTGTAEAAGAAGAGMTGSGGGSGKVVYLTFDDGPSPTYTPRILSILSRYGVHATFFEIGENVAAHPSLTAQVARQGHSVQNHSWSHPDLRRLSGPSFNSQVGNTDQAIRAQTGRTPKCLRPPYGAVNGTVRSRAAALGKQIVLWSVDPADWSRPGTGAIESRVLRNVRPGSVILMHDGGGDRSQTAAALPTILSTLKARGYSFATLC</sequence>
<dbReference type="PROSITE" id="PS51677">
    <property type="entry name" value="NODB"/>
    <property type="match status" value="1"/>
</dbReference>
<keyword evidence="1" id="KW-0479">Metal-binding</keyword>